<organism evidence="1 2">
    <name type="scientific">Ramazzottius varieornatus</name>
    <name type="common">Water bear</name>
    <name type="synonym">Tardigrade</name>
    <dbReference type="NCBI Taxonomy" id="947166"/>
    <lineage>
        <taxon>Eukaryota</taxon>
        <taxon>Metazoa</taxon>
        <taxon>Ecdysozoa</taxon>
        <taxon>Tardigrada</taxon>
        <taxon>Eutardigrada</taxon>
        <taxon>Parachela</taxon>
        <taxon>Hypsibioidea</taxon>
        <taxon>Ramazzottiidae</taxon>
        <taxon>Ramazzottius</taxon>
    </lineage>
</organism>
<dbReference type="AlphaFoldDB" id="A0A1D1UVV5"/>
<dbReference type="Proteomes" id="UP000186922">
    <property type="component" value="Unassembled WGS sequence"/>
</dbReference>
<keyword evidence="2" id="KW-1185">Reference proteome</keyword>
<reference evidence="1 2" key="1">
    <citation type="journal article" date="2016" name="Nat. Commun.">
        <title>Extremotolerant tardigrade genome and improved radiotolerance of human cultured cells by tardigrade-unique protein.</title>
        <authorList>
            <person name="Hashimoto T."/>
            <person name="Horikawa D.D."/>
            <person name="Saito Y."/>
            <person name="Kuwahara H."/>
            <person name="Kozuka-Hata H."/>
            <person name="Shin-I T."/>
            <person name="Minakuchi Y."/>
            <person name="Ohishi K."/>
            <person name="Motoyama A."/>
            <person name="Aizu T."/>
            <person name="Enomoto A."/>
            <person name="Kondo K."/>
            <person name="Tanaka S."/>
            <person name="Hara Y."/>
            <person name="Koshikawa S."/>
            <person name="Sagara H."/>
            <person name="Miura T."/>
            <person name="Yokobori S."/>
            <person name="Miyagawa K."/>
            <person name="Suzuki Y."/>
            <person name="Kubo T."/>
            <person name="Oyama M."/>
            <person name="Kohara Y."/>
            <person name="Fujiyama A."/>
            <person name="Arakawa K."/>
            <person name="Katayama T."/>
            <person name="Toyoda A."/>
            <person name="Kunieda T."/>
        </authorList>
    </citation>
    <scope>NUCLEOTIDE SEQUENCE [LARGE SCALE GENOMIC DNA]</scope>
    <source>
        <strain evidence="1 2">YOKOZUNA-1</strain>
    </source>
</reference>
<sequence length="87" mass="9862">MPQSFSLNRHKLTTALPEASDNATTYRYICDIVGPECRRSCYQYIGPRNVGHVARTVSMDIATLDRRTFPATCFELRPGSLGRRLLK</sequence>
<accession>A0A1D1UVV5</accession>
<protein>
    <submittedName>
        <fullName evidence="1">Uncharacterized protein</fullName>
    </submittedName>
</protein>
<dbReference type="EMBL" id="BDGG01000001">
    <property type="protein sequence ID" value="GAU90278.1"/>
    <property type="molecule type" value="Genomic_DNA"/>
</dbReference>
<proteinExistence type="predicted"/>
<evidence type="ECO:0000313" key="2">
    <source>
        <dbReference type="Proteomes" id="UP000186922"/>
    </source>
</evidence>
<evidence type="ECO:0000313" key="1">
    <source>
        <dbReference type="EMBL" id="GAU90278.1"/>
    </source>
</evidence>
<gene>
    <name evidence="1" type="primary">RvY_02716-1</name>
    <name evidence="1" type="synonym">RvY_02716.1</name>
    <name evidence="1" type="ORF">RvY_02716</name>
</gene>
<name>A0A1D1UVV5_RAMVA</name>
<comment type="caution">
    <text evidence="1">The sequence shown here is derived from an EMBL/GenBank/DDBJ whole genome shotgun (WGS) entry which is preliminary data.</text>
</comment>